<dbReference type="InterPro" id="IPR036155">
    <property type="entry name" value="Crypto/Photolyase_N_sf"/>
</dbReference>
<comment type="cofactor">
    <cofactor evidence="6 7">
        <name>FAD</name>
        <dbReference type="ChEBI" id="CHEBI:57692"/>
    </cofactor>
    <text evidence="6 7">Binds 1 FAD per subunit.</text>
</comment>
<dbReference type="Gene3D" id="3.40.50.620">
    <property type="entry name" value="HUPs"/>
    <property type="match status" value="1"/>
</dbReference>
<evidence type="ECO:0000256" key="5">
    <source>
        <dbReference type="ARBA" id="ARBA00022991"/>
    </source>
</evidence>
<keyword evidence="5 7" id="KW-0157">Chromophore</keyword>
<dbReference type="InterPro" id="IPR005101">
    <property type="entry name" value="Cryptochr/Photolyase_FAD-bd"/>
</dbReference>
<comment type="similarity">
    <text evidence="1 7">Belongs to the DNA photolyase class-1 family.</text>
</comment>
<evidence type="ECO:0000256" key="2">
    <source>
        <dbReference type="ARBA" id="ARBA00017881"/>
    </source>
</evidence>
<dbReference type="InterPro" id="IPR006050">
    <property type="entry name" value="DNA_photolyase_N"/>
</dbReference>
<dbReference type="PRINTS" id="PR00147">
    <property type="entry name" value="DNAPHOTLYASE"/>
</dbReference>
<dbReference type="PROSITE" id="PS51645">
    <property type="entry name" value="PHR_CRY_ALPHA_BETA"/>
    <property type="match status" value="1"/>
</dbReference>
<dbReference type="InterPro" id="IPR014133">
    <property type="entry name" value="Cry_DASH"/>
</dbReference>
<feature type="binding site" evidence="6">
    <location>
        <begin position="235"/>
        <end position="239"/>
    </location>
    <ligand>
        <name>FAD</name>
        <dbReference type="ChEBI" id="CHEBI:57692"/>
    </ligand>
</feature>
<gene>
    <name evidence="9" type="ORF">RJ45_06380</name>
</gene>
<dbReference type="GO" id="GO:0071949">
    <property type="term" value="F:FAD binding"/>
    <property type="evidence" value="ECO:0007669"/>
    <property type="project" value="TreeGrafter"/>
</dbReference>
<dbReference type="SUPFAM" id="SSF52425">
    <property type="entry name" value="Cryptochrome/photolyase, N-terminal domain"/>
    <property type="match status" value="1"/>
</dbReference>
<feature type="binding site" evidence="6">
    <location>
        <begin position="372"/>
        <end position="374"/>
    </location>
    <ligand>
        <name>FAD</name>
        <dbReference type="ChEBI" id="CHEBI:57692"/>
    </ligand>
</feature>
<comment type="cofactor">
    <cofactor evidence="7">
        <name>(6R)-5,10-methylene-5,6,7,8-tetrahydrofolate</name>
        <dbReference type="ChEBI" id="CHEBI:15636"/>
    </cofactor>
    <text evidence="7">Binds 1 5,10-methenyltetrahydrofolate (MTHF) per subunit.</text>
</comment>
<feature type="domain" description="Photolyase/cryptochrome alpha/beta" evidence="8">
    <location>
        <begin position="2"/>
        <end position="134"/>
    </location>
</feature>
<dbReference type="RefSeq" id="WP_039459813.1">
    <property type="nucleotide sequence ID" value="NZ_JWLZ01000083.1"/>
</dbReference>
<comment type="caution">
    <text evidence="9">The sequence shown here is derived from an EMBL/GenBank/DDBJ whole genome shotgun (WGS) entry which is preliminary data.</text>
</comment>
<dbReference type="InterPro" id="IPR002081">
    <property type="entry name" value="Cryptochrome/DNA_photolyase_1"/>
</dbReference>
<dbReference type="GO" id="GO:0000719">
    <property type="term" value="P:photoreactive repair"/>
    <property type="evidence" value="ECO:0007669"/>
    <property type="project" value="TreeGrafter"/>
</dbReference>
<dbReference type="GO" id="GO:0003677">
    <property type="term" value="F:DNA binding"/>
    <property type="evidence" value="ECO:0007669"/>
    <property type="project" value="TreeGrafter"/>
</dbReference>
<dbReference type="Gene3D" id="1.10.579.10">
    <property type="entry name" value="DNA Cyclobutane Dipyrimidine Photolyase, subunit A, domain 3"/>
    <property type="match status" value="1"/>
</dbReference>
<evidence type="ECO:0000256" key="6">
    <source>
        <dbReference type="PIRSR" id="PIRSR602081-1"/>
    </source>
</evidence>
<protein>
    <recommendedName>
        <fullName evidence="2 7">Cryptochrome DASH</fullName>
    </recommendedName>
</protein>
<evidence type="ECO:0000256" key="7">
    <source>
        <dbReference type="RuleBase" id="RU367151"/>
    </source>
</evidence>
<organism evidence="9 10">
    <name type="scientific">Photobacterium gaetbulicola</name>
    <dbReference type="NCBI Taxonomy" id="1295392"/>
    <lineage>
        <taxon>Bacteria</taxon>
        <taxon>Pseudomonadati</taxon>
        <taxon>Pseudomonadota</taxon>
        <taxon>Gammaproteobacteria</taxon>
        <taxon>Vibrionales</taxon>
        <taxon>Vibrionaceae</taxon>
        <taxon>Photobacterium</taxon>
    </lineage>
</organism>
<accession>A0A0B9H6A8</accession>
<dbReference type="GO" id="GO:0003913">
    <property type="term" value="F:DNA photolyase activity"/>
    <property type="evidence" value="ECO:0007669"/>
    <property type="project" value="InterPro"/>
</dbReference>
<proteinExistence type="inferred from homology"/>
<evidence type="ECO:0000313" key="10">
    <source>
        <dbReference type="Proteomes" id="UP000031278"/>
    </source>
</evidence>
<dbReference type="Gene3D" id="1.25.40.80">
    <property type="match status" value="1"/>
</dbReference>
<reference evidence="9 10" key="1">
    <citation type="submission" date="2014-12" db="EMBL/GenBank/DDBJ databases">
        <title>Genome sequencing of Photobacterium gaetbulicola AD005a.</title>
        <authorList>
            <person name="Adrian T.G.S."/>
            <person name="Chan K.G."/>
        </authorList>
    </citation>
    <scope>NUCLEOTIDE SEQUENCE [LARGE SCALE GENOMIC DNA]</scope>
    <source>
        <strain evidence="9 10">AD005a</strain>
    </source>
</reference>
<dbReference type="NCBIfam" id="TIGR02765">
    <property type="entry name" value="crypto_DASH"/>
    <property type="match status" value="1"/>
</dbReference>
<evidence type="ECO:0000256" key="3">
    <source>
        <dbReference type="ARBA" id="ARBA00022630"/>
    </source>
</evidence>
<dbReference type="Pfam" id="PF03441">
    <property type="entry name" value="FAD_binding_7"/>
    <property type="match status" value="1"/>
</dbReference>
<sequence>MATGLFLFQNDLRLHDNPALALATQEADHLICVYCLPVDHLNRYPYHIGKPGTYRHQFLLQSLHNLAEQLSECGQSLHVMLDHPLNVLPELIGQYNVSMIYTSEHAGVYEQRNWYTLKGRYPYITFRNIATHTLFDKTDLPFDITETLPDTFSQFRKQVEHLEIRPPLTSIAKMPTPPGRLKAFDITSAMINPKLLGYFDGGETAALRHLENYFSSRAASCYKLTRNELDGWENSTKFSPWLALGCLSANKLIQRLQNYEHNVECNESTQWIKFELLWREYFQWYAHHHGPKLFTFGGIKSTPPHSAFYPERFRRWSEGNTPYPLVNALMNQLRRTGYMSNRGRQIAASCMVNELSLDWRYGAAFFEEHLIDYDTASNWGNWQYIAGVGADPQQGRHFNLKKQTELYDPNGEFIRKWDGNKHDGNIDSVDAADWPIR</sequence>
<evidence type="ECO:0000313" key="9">
    <source>
        <dbReference type="EMBL" id="KHT64442.1"/>
    </source>
</evidence>
<dbReference type="Pfam" id="PF00875">
    <property type="entry name" value="DNA_photolyase"/>
    <property type="match status" value="1"/>
</dbReference>
<dbReference type="SUPFAM" id="SSF48173">
    <property type="entry name" value="Cryptochrome/photolyase FAD-binding domain"/>
    <property type="match status" value="1"/>
</dbReference>
<name>A0A0B9H6A8_9GAMM</name>
<evidence type="ECO:0000256" key="1">
    <source>
        <dbReference type="ARBA" id="ARBA00005862"/>
    </source>
</evidence>
<comment type="function">
    <text evidence="7">May have a photoreceptor function.</text>
</comment>
<dbReference type="Proteomes" id="UP000031278">
    <property type="component" value="Unassembled WGS sequence"/>
</dbReference>
<feature type="binding site" evidence="6">
    <location>
        <position position="222"/>
    </location>
    <ligand>
        <name>FAD</name>
        <dbReference type="ChEBI" id="CHEBI:57692"/>
    </ligand>
</feature>
<dbReference type="PANTHER" id="PTHR11455">
    <property type="entry name" value="CRYPTOCHROME"/>
    <property type="match status" value="1"/>
</dbReference>
<dbReference type="InterPro" id="IPR014729">
    <property type="entry name" value="Rossmann-like_a/b/a_fold"/>
</dbReference>
<dbReference type="PANTHER" id="PTHR11455:SF22">
    <property type="entry name" value="CRYPTOCHROME DASH"/>
    <property type="match status" value="1"/>
</dbReference>
<dbReference type="EMBL" id="JWLZ01000083">
    <property type="protein sequence ID" value="KHT64442.1"/>
    <property type="molecule type" value="Genomic_DNA"/>
</dbReference>
<dbReference type="InterPro" id="IPR036134">
    <property type="entry name" value="Crypto/Photolyase_FAD-like_sf"/>
</dbReference>
<keyword evidence="3 6" id="KW-0285">Flavoprotein</keyword>
<evidence type="ECO:0000259" key="8">
    <source>
        <dbReference type="PROSITE" id="PS51645"/>
    </source>
</evidence>
<evidence type="ECO:0000256" key="4">
    <source>
        <dbReference type="ARBA" id="ARBA00022827"/>
    </source>
</evidence>
<keyword evidence="4 6" id="KW-0274">FAD</keyword>
<dbReference type="AlphaFoldDB" id="A0A0B9H6A8"/>